<protein>
    <submittedName>
        <fullName evidence="3">OTU domain-containing protein</fullName>
    </submittedName>
</protein>
<sequence>PLQKRARLSSPSLPTTSSPPTDKYVDRRKSTPPTTQILQQAGNGTINNYIPKPFFNRNDSVNIDRTSFVITGEHTDINEILKTTKIHLRFKLKDVYKNPDEKFINALQDIVKEIKTKATDNAAIGITFNHEQMENPIFHFSKNHDQIDGTTLANNIEKVIQSNANIKLSDGMEIYGYIVHKTGGSGVEKNNEITVHDENIVNIVNPNDSLCMFRAIVVGKAIADRKSTKKADRSYDNLRKKVDRISSPKSTSQAKEAKQLLNTCKLANKSEYTDDDLSEIQKSYGDSYKILVVDLNKIDHD</sequence>
<dbReference type="Proteomes" id="UP000095287">
    <property type="component" value="Unplaced"/>
</dbReference>
<dbReference type="WBParaSite" id="L893_g547.t1">
    <property type="protein sequence ID" value="L893_g547.t1"/>
    <property type="gene ID" value="L893_g547"/>
</dbReference>
<organism evidence="2 3">
    <name type="scientific">Steinernema glaseri</name>
    <dbReference type="NCBI Taxonomy" id="37863"/>
    <lineage>
        <taxon>Eukaryota</taxon>
        <taxon>Metazoa</taxon>
        <taxon>Ecdysozoa</taxon>
        <taxon>Nematoda</taxon>
        <taxon>Chromadorea</taxon>
        <taxon>Rhabditida</taxon>
        <taxon>Tylenchina</taxon>
        <taxon>Panagrolaimomorpha</taxon>
        <taxon>Strongyloidoidea</taxon>
        <taxon>Steinernematidae</taxon>
        <taxon>Steinernema</taxon>
    </lineage>
</organism>
<dbReference type="AlphaFoldDB" id="A0A1I8AH98"/>
<evidence type="ECO:0000256" key="1">
    <source>
        <dbReference type="SAM" id="MobiDB-lite"/>
    </source>
</evidence>
<name>A0A1I8AH98_9BILA</name>
<feature type="compositionally biased region" description="Low complexity" evidence="1">
    <location>
        <begin position="8"/>
        <end position="21"/>
    </location>
</feature>
<proteinExistence type="predicted"/>
<evidence type="ECO:0000313" key="2">
    <source>
        <dbReference type="Proteomes" id="UP000095287"/>
    </source>
</evidence>
<evidence type="ECO:0000313" key="3">
    <source>
        <dbReference type="WBParaSite" id="L893_g547.t1"/>
    </source>
</evidence>
<accession>A0A1I8AH98</accession>
<feature type="region of interest" description="Disordered" evidence="1">
    <location>
        <begin position="1"/>
        <end position="38"/>
    </location>
</feature>
<keyword evidence="2" id="KW-1185">Reference proteome</keyword>
<reference evidence="3" key="1">
    <citation type="submission" date="2016-11" db="UniProtKB">
        <authorList>
            <consortium name="WormBaseParasite"/>
        </authorList>
    </citation>
    <scope>IDENTIFICATION</scope>
</reference>